<dbReference type="AlphaFoldDB" id="A0A3L6S8L1"/>
<proteinExistence type="predicted"/>
<evidence type="ECO:0000313" key="3">
    <source>
        <dbReference type="Proteomes" id="UP000275267"/>
    </source>
</evidence>
<dbReference type="EMBL" id="PQIB02000005">
    <property type="protein sequence ID" value="RLN17318.1"/>
    <property type="molecule type" value="Genomic_DNA"/>
</dbReference>
<feature type="transmembrane region" description="Helical" evidence="1">
    <location>
        <begin position="6"/>
        <end position="28"/>
    </location>
</feature>
<reference evidence="3" key="1">
    <citation type="journal article" date="2019" name="Nat. Commun.">
        <title>The genome of broomcorn millet.</title>
        <authorList>
            <person name="Zou C."/>
            <person name="Miki D."/>
            <person name="Li D."/>
            <person name="Tang Q."/>
            <person name="Xiao L."/>
            <person name="Rajput S."/>
            <person name="Deng P."/>
            <person name="Jia W."/>
            <person name="Huang R."/>
            <person name="Zhang M."/>
            <person name="Sun Y."/>
            <person name="Hu J."/>
            <person name="Fu X."/>
            <person name="Schnable P.S."/>
            <person name="Li F."/>
            <person name="Zhang H."/>
            <person name="Feng B."/>
            <person name="Zhu X."/>
            <person name="Liu R."/>
            <person name="Schnable J.C."/>
            <person name="Zhu J.-K."/>
            <person name="Zhang H."/>
        </authorList>
    </citation>
    <scope>NUCLEOTIDE SEQUENCE [LARGE SCALE GENOMIC DNA]</scope>
</reference>
<keyword evidence="3" id="KW-1185">Reference proteome</keyword>
<sequence>MDTLMAVIVGIVSVLVTACTIVIVCNCVRKVCAGPPGEAQPHAGGAANGGGAPPAP</sequence>
<dbReference type="Proteomes" id="UP000275267">
    <property type="component" value="Unassembled WGS sequence"/>
</dbReference>
<evidence type="ECO:0000256" key="1">
    <source>
        <dbReference type="SAM" id="Phobius"/>
    </source>
</evidence>
<name>A0A3L6S8L1_PANMI</name>
<protein>
    <submittedName>
        <fullName evidence="2">Uncharacterized protein</fullName>
    </submittedName>
</protein>
<accession>A0A3L6S8L1</accession>
<gene>
    <name evidence="2" type="ORF">C2845_PM02G19840</name>
</gene>
<organism evidence="2 3">
    <name type="scientific">Panicum miliaceum</name>
    <name type="common">Proso millet</name>
    <name type="synonym">Broomcorn millet</name>
    <dbReference type="NCBI Taxonomy" id="4540"/>
    <lineage>
        <taxon>Eukaryota</taxon>
        <taxon>Viridiplantae</taxon>
        <taxon>Streptophyta</taxon>
        <taxon>Embryophyta</taxon>
        <taxon>Tracheophyta</taxon>
        <taxon>Spermatophyta</taxon>
        <taxon>Magnoliopsida</taxon>
        <taxon>Liliopsida</taxon>
        <taxon>Poales</taxon>
        <taxon>Poaceae</taxon>
        <taxon>PACMAD clade</taxon>
        <taxon>Panicoideae</taxon>
        <taxon>Panicodae</taxon>
        <taxon>Paniceae</taxon>
        <taxon>Panicinae</taxon>
        <taxon>Panicum</taxon>
        <taxon>Panicum sect. Panicum</taxon>
    </lineage>
</organism>
<keyword evidence="1" id="KW-1133">Transmembrane helix</keyword>
<evidence type="ECO:0000313" key="2">
    <source>
        <dbReference type="EMBL" id="RLN17318.1"/>
    </source>
</evidence>
<comment type="caution">
    <text evidence="2">The sequence shown here is derived from an EMBL/GenBank/DDBJ whole genome shotgun (WGS) entry which is preliminary data.</text>
</comment>
<keyword evidence="1" id="KW-0472">Membrane</keyword>
<keyword evidence="1" id="KW-0812">Transmembrane</keyword>